<comment type="caution">
    <text evidence="2">The sequence shown here is derived from an EMBL/GenBank/DDBJ whole genome shotgun (WGS) entry which is preliminary data.</text>
</comment>
<evidence type="ECO:0000313" key="3">
    <source>
        <dbReference type="Proteomes" id="UP000244168"/>
    </source>
</evidence>
<proteinExistence type="predicted"/>
<dbReference type="Gene3D" id="3.40.30.10">
    <property type="entry name" value="Glutaredoxin"/>
    <property type="match status" value="1"/>
</dbReference>
<dbReference type="SUPFAM" id="SSF52833">
    <property type="entry name" value="Thioredoxin-like"/>
    <property type="match status" value="1"/>
</dbReference>
<protein>
    <submittedName>
        <fullName evidence="2">Peroxiredoxin</fullName>
    </submittedName>
</protein>
<gene>
    <name evidence="2" type="ORF">C8P68_101847</name>
</gene>
<dbReference type="InterPro" id="IPR000866">
    <property type="entry name" value="AhpC/TSA"/>
</dbReference>
<dbReference type="OrthoDB" id="645652at2"/>
<dbReference type="InterPro" id="IPR036249">
    <property type="entry name" value="Thioredoxin-like_sf"/>
</dbReference>
<dbReference type="GO" id="GO:0016209">
    <property type="term" value="F:antioxidant activity"/>
    <property type="evidence" value="ECO:0007669"/>
    <property type="project" value="InterPro"/>
</dbReference>
<dbReference type="GO" id="GO:0016491">
    <property type="term" value="F:oxidoreductase activity"/>
    <property type="evidence" value="ECO:0007669"/>
    <property type="project" value="InterPro"/>
</dbReference>
<evidence type="ECO:0000259" key="1">
    <source>
        <dbReference type="Pfam" id="PF00578"/>
    </source>
</evidence>
<feature type="domain" description="Alkyl hydroperoxide reductase subunit C/ Thiol specific antioxidant" evidence="1">
    <location>
        <begin position="68"/>
        <end position="180"/>
    </location>
</feature>
<keyword evidence="3" id="KW-1185">Reference proteome</keyword>
<dbReference type="EMBL" id="QAOQ01000001">
    <property type="protein sequence ID" value="PTR01610.1"/>
    <property type="molecule type" value="Genomic_DNA"/>
</dbReference>
<organism evidence="2 3">
    <name type="scientific">Mucilaginibacter yixingensis</name>
    <dbReference type="NCBI Taxonomy" id="1295612"/>
    <lineage>
        <taxon>Bacteria</taxon>
        <taxon>Pseudomonadati</taxon>
        <taxon>Bacteroidota</taxon>
        <taxon>Sphingobacteriia</taxon>
        <taxon>Sphingobacteriales</taxon>
        <taxon>Sphingobacteriaceae</taxon>
        <taxon>Mucilaginibacter</taxon>
    </lineage>
</organism>
<reference evidence="2 3" key="1">
    <citation type="submission" date="2018-04" db="EMBL/GenBank/DDBJ databases">
        <title>Genomic Encyclopedia of Archaeal and Bacterial Type Strains, Phase II (KMG-II): from individual species to whole genera.</title>
        <authorList>
            <person name="Goeker M."/>
        </authorList>
    </citation>
    <scope>NUCLEOTIDE SEQUENCE [LARGE SCALE GENOMIC DNA]</scope>
    <source>
        <strain evidence="2 3">DSM 26809</strain>
    </source>
</reference>
<dbReference type="AlphaFoldDB" id="A0A2T5JGP7"/>
<name>A0A2T5JGP7_9SPHI</name>
<dbReference type="Pfam" id="PF00578">
    <property type="entry name" value="AhpC-TSA"/>
    <property type="match status" value="1"/>
</dbReference>
<sequence>MSTYAHFPNFELIEIVNELELPFNKRRPLQPLKTGAVVRNFGLDKAFNNWRHFYNGSASYGHLLVRKLLSKPLVISFWSPQWGEYGVSHLRQLNNLQQEIRALGGNLLIITSDATPKQIEDITWANSLSLSFYIDADNTLGKAFGIYSEQNPAWNRYSGIDNNISLLATYVLDAGQQVIYDHIDTDVYQSVNSNFLLAAVRGTSYRQTA</sequence>
<dbReference type="RefSeq" id="WP_107826984.1">
    <property type="nucleotide sequence ID" value="NZ_CP160205.1"/>
</dbReference>
<dbReference type="Proteomes" id="UP000244168">
    <property type="component" value="Unassembled WGS sequence"/>
</dbReference>
<accession>A0A2T5JGP7</accession>
<evidence type="ECO:0000313" key="2">
    <source>
        <dbReference type="EMBL" id="PTR01610.1"/>
    </source>
</evidence>